<name>A0A845PUG9_9FLAO</name>
<sequence>MSSAGLIIFIIFYICFLLFFTSINLKTTLKEEGIYISFFPFFNKKFYEWDKIKAIKVEKYSLNGEYLGWGYRIGVRGTAYTISGNKAIKIKFKNGKRLLIGT</sequence>
<gene>
    <name evidence="2" type="ORF">GNY06_10955</name>
</gene>
<organism evidence="2 3">
    <name type="scientific">Elizabethkingia argenteiflava</name>
    <dbReference type="NCBI Taxonomy" id="2681556"/>
    <lineage>
        <taxon>Bacteria</taxon>
        <taxon>Pseudomonadati</taxon>
        <taxon>Bacteroidota</taxon>
        <taxon>Flavobacteriia</taxon>
        <taxon>Flavobacteriales</taxon>
        <taxon>Weeksellaceae</taxon>
        <taxon>Elizabethkingia</taxon>
    </lineage>
</organism>
<reference evidence="2 3" key="1">
    <citation type="submission" date="2019-11" db="EMBL/GenBank/DDBJ databases">
        <title>Characterization of Elizabethkingia argenteiflava sp. nov., isolated from inner surface of Soybean Pods.</title>
        <authorList>
            <person name="Mo S."/>
        </authorList>
    </citation>
    <scope>NUCLEOTIDE SEQUENCE [LARGE SCALE GENOMIC DNA]</scope>
    <source>
        <strain evidence="2 3">YB22</strain>
    </source>
</reference>
<evidence type="ECO:0000313" key="2">
    <source>
        <dbReference type="EMBL" id="NAW51859.1"/>
    </source>
</evidence>
<dbReference type="AlphaFoldDB" id="A0A845PUG9"/>
<proteinExistence type="predicted"/>
<dbReference type="EMBL" id="JAAABJ010000629">
    <property type="protein sequence ID" value="NAW51859.1"/>
    <property type="molecule type" value="Genomic_DNA"/>
</dbReference>
<protein>
    <submittedName>
        <fullName evidence="2">Uncharacterized protein</fullName>
    </submittedName>
</protein>
<evidence type="ECO:0000313" key="3">
    <source>
        <dbReference type="Proteomes" id="UP000553459"/>
    </source>
</evidence>
<feature type="transmembrane region" description="Helical" evidence="1">
    <location>
        <begin position="6"/>
        <end position="25"/>
    </location>
</feature>
<accession>A0A845PUG9</accession>
<dbReference type="RefSeq" id="WP_166520110.1">
    <property type="nucleotide sequence ID" value="NZ_JAAABJ010000629.1"/>
</dbReference>
<dbReference type="Proteomes" id="UP000553459">
    <property type="component" value="Unassembled WGS sequence"/>
</dbReference>
<keyword evidence="1" id="KW-0812">Transmembrane</keyword>
<comment type="caution">
    <text evidence="2">The sequence shown here is derived from an EMBL/GenBank/DDBJ whole genome shotgun (WGS) entry which is preliminary data.</text>
</comment>
<evidence type="ECO:0000256" key="1">
    <source>
        <dbReference type="SAM" id="Phobius"/>
    </source>
</evidence>
<keyword evidence="3" id="KW-1185">Reference proteome</keyword>
<keyword evidence="1" id="KW-0472">Membrane</keyword>
<keyword evidence="1" id="KW-1133">Transmembrane helix</keyword>